<feature type="transmembrane region" description="Helical" evidence="2">
    <location>
        <begin position="745"/>
        <end position="769"/>
    </location>
</feature>
<evidence type="ECO:0000256" key="1">
    <source>
        <dbReference type="SAM" id="Coils"/>
    </source>
</evidence>
<keyword evidence="2" id="KW-0812">Transmembrane</keyword>
<dbReference type="Proteomes" id="UP000317209">
    <property type="component" value="Unassembled WGS sequence"/>
</dbReference>
<dbReference type="EMBL" id="VFOX01000001">
    <property type="protein sequence ID" value="TQL87206.1"/>
    <property type="molecule type" value="Genomic_DNA"/>
</dbReference>
<proteinExistence type="predicted"/>
<evidence type="ECO:0000259" key="3">
    <source>
        <dbReference type="Pfam" id="PF20155"/>
    </source>
</evidence>
<feature type="domain" description="Tape measure protein N-terminal" evidence="3">
    <location>
        <begin position="348"/>
        <end position="509"/>
    </location>
</feature>
<keyword evidence="1" id="KW-0175">Coiled coil</keyword>
<dbReference type="SUPFAM" id="SSF48371">
    <property type="entry name" value="ARM repeat"/>
    <property type="match status" value="1"/>
</dbReference>
<dbReference type="AlphaFoldDB" id="A0A543BQU7"/>
<keyword evidence="2" id="KW-0472">Membrane</keyword>
<comment type="caution">
    <text evidence="4">The sequence shown here is derived from an EMBL/GenBank/DDBJ whole genome shotgun (WGS) entry which is preliminary data.</text>
</comment>
<organism evidence="4 5">
    <name type="scientific">Microbacterium saperdae</name>
    <dbReference type="NCBI Taxonomy" id="69368"/>
    <lineage>
        <taxon>Bacteria</taxon>
        <taxon>Bacillati</taxon>
        <taxon>Actinomycetota</taxon>
        <taxon>Actinomycetes</taxon>
        <taxon>Micrococcales</taxon>
        <taxon>Microbacteriaceae</taxon>
        <taxon>Microbacterium</taxon>
    </lineage>
</organism>
<name>A0A543BQU7_9MICO</name>
<keyword evidence="2" id="KW-1133">Transmembrane helix</keyword>
<evidence type="ECO:0000256" key="2">
    <source>
        <dbReference type="SAM" id="Phobius"/>
    </source>
</evidence>
<dbReference type="NCBIfam" id="TIGR02675">
    <property type="entry name" value="tape_meas_nterm"/>
    <property type="match status" value="1"/>
</dbReference>
<dbReference type="InterPro" id="IPR016024">
    <property type="entry name" value="ARM-type_fold"/>
</dbReference>
<sequence>MSQVAVAEVPVVPVLKGLRRGIRNEAELAEKDASGVLRRGLTRSATESGAAAGRGLRRAFTASAGTLTGQLTKQMTVDVAKAAQAVGASRIREADAAGAVRVAEAQLAEARSKYAAGSSQVVRAEERVAATQRRLETQADATRSALDRLNAAQLRLADATALADSAVRGGGFSEFRRNVADLLAPVTALTRGVVGLASRALSPLVSRLQTVGRSIGSNVAGAFGRATAGIRDFGTQIAYRVVSPLAAAENFVRARFGPQLAAIGRIAAPIGRSFQGAFGLATQALRGAGGMVSQVGSGIASAFSSAMSAVRRTASDAATAVSSTFKTAGVAVAAALGASLVGGFSRLSGLETAQARMAGLGLSAEETARAMDIANKSATDTAFSLDEMASAAALALTGGVAESDLAGYLDTIKNTATASGAPLQEIASIFGKVQTAGRAYSTEINQLADRQIPIWKALQDEMGTTAEETRKAVEAGKVDLGTYQRAVDSAVGGMADDMGGTTTSIIRNTRTALSRFGAALLGGVYPIIGPLFTTIRKGIDAATAAVKPLFDALGGKLQGTVLPALERLNTVFDRIKQSFSGGMTLDLGGVTGSLAVLAPIIGALVGSLGPLLARLPLLSGLFAGTTAPVGLLAGALFALFAVNPDTLLAGFESLVPAIGGIVEKLLSSLTGLLANVVPGMIATLAENAPMLVTGVVNVILTLVNAIVGAAPGLLGAVVGIIPALISALLGMLPQIMNAGLRLFTGLIDALVTVVTMIVNSLVTLLPQVITAIVEMLPRLIESGISLFLGLVTALVEAIPKVITALVAALPQILTALVNAIPLLIEAGINLFMSLIQALTTVLPQLITSLIGMLPTIITALVSMIPTLLLAAVDLFIQLVQAIPVVLPQLITSIVGMIPTIISSLLGMIPVLIEGAVQLFLALVQAIPQIIPPLIEALFSLGPEIVGAILAIVPELVDAGAALIQGLIDGVMSMFGSIGNAFGDVMDFIGGFFPHSPAKRGPFSGSGWRRVAAGGEALVEQFAAGANGARAALQLDQAVQLASASVGVSGAPGGGSGAGAGVATSGPQVSQVNHYDKTDPREAAELATQQLAAIVRSV</sequence>
<feature type="coiled-coil region" evidence="1">
    <location>
        <begin position="121"/>
        <end position="152"/>
    </location>
</feature>
<feature type="transmembrane region" description="Helical" evidence="2">
    <location>
        <begin position="775"/>
        <end position="795"/>
    </location>
</feature>
<feature type="transmembrane region" description="Helical" evidence="2">
    <location>
        <begin position="654"/>
        <end position="676"/>
    </location>
</feature>
<feature type="transmembrane region" description="Helical" evidence="2">
    <location>
        <begin position="620"/>
        <end position="642"/>
    </location>
</feature>
<feature type="transmembrane region" description="Helical" evidence="2">
    <location>
        <begin position="688"/>
        <end position="707"/>
    </location>
</feature>
<feature type="transmembrane region" description="Helical" evidence="2">
    <location>
        <begin position="594"/>
        <end position="613"/>
    </location>
</feature>
<dbReference type="RefSeq" id="WP_141872984.1">
    <property type="nucleotide sequence ID" value="NZ_VFOX01000001.1"/>
</dbReference>
<evidence type="ECO:0000313" key="4">
    <source>
        <dbReference type="EMBL" id="TQL87206.1"/>
    </source>
</evidence>
<dbReference type="OrthoDB" id="177147at2"/>
<reference evidence="4 5" key="1">
    <citation type="submission" date="2019-06" db="EMBL/GenBank/DDBJ databases">
        <title>Sequencing the genomes of 1000 actinobacteria strains.</title>
        <authorList>
            <person name="Klenk H.-P."/>
        </authorList>
    </citation>
    <scope>NUCLEOTIDE SEQUENCE [LARGE SCALE GENOMIC DNA]</scope>
    <source>
        <strain evidence="4 5">DSM 20169</strain>
    </source>
</reference>
<gene>
    <name evidence="4" type="ORF">FB560_2873</name>
</gene>
<dbReference type="Pfam" id="PF20155">
    <property type="entry name" value="TMP_3"/>
    <property type="match status" value="1"/>
</dbReference>
<keyword evidence="5" id="KW-1185">Reference proteome</keyword>
<feature type="transmembrane region" description="Helical" evidence="2">
    <location>
        <begin position="802"/>
        <end position="824"/>
    </location>
</feature>
<feature type="transmembrane region" description="Helical" evidence="2">
    <location>
        <begin position="889"/>
        <end position="911"/>
    </location>
</feature>
<feature type="transmembrane region" description="Helical" evidence="2">
    <location>
        <begin position="860"/>
        <end position="883"/>
    </location>
</feature>
<accession>A0A543BQU7</accession>
<dbReference type="InterPro" id="IPR013491">
    <property type="entry name" value="Tape_meas_N"/>
</dbReference>
<protein>
    <submittedName>
        <fullName evidence="4">Tape measure domain-containing protein</fullName>
    </submittedName>
</protein>
<feature type="transmembrane region" description="Helical" evidence="2">
    <location>
        <begin position="713"/>
        <end position="733"/>
    </location>
</feature>
<evidence type="ECO:0000313" key="5">
    <source>
        <dbReference type="Proteomes" id="UP000317209"/>
    </source>
</evidence>